<keyword evidence="2" id="KW-0812">Transmembrane</keyword>
<dbReference type="AlphaFoldDB" id="A0A6A6UE71"/>
<evidence type="ECO:0000313" key="4">
    <source>
        <dbReference type="Proteomes" id="UP000799302"/>
    </source>
</evidence>
<keyword evidence="2" id="KW-1133">Transmembrane helix</keyword>
<keyword evidence="4" id="KW-1185">Reference proteome</keyword>
<dbReference type="OrthoDB" id="5376804at2759"/>
<protein>
    <submittedName>
        <fullName evidence="3">Uncharacterized protein</fullName>
    </submittedName>
</protein>
<feature type="transmembrane region" description="Helical" evidence="2">
    <location>
        <begin position="62"/>
        <end position="82"/>
    </location>
</feature>
<organism evidence="3 4">
    <name type="scientific">Microthyrium microscopicum</name>
    <dbReference type="NCBI Taxonomy" id="703497"/>
    <lineage>
        <taxon>Eukaryota</taxon>
        <taxon>Fungi</taxon>
        <taxon>Dikarya</taxon>
        <taxon>Ascomycota</taxon>
        <taxon>Pezizomycotina</taxon>
        <taxon>Dothideomycetes</taxon>
        <taxon>Dothideomycetes incertae sedis</taxon>
        <taxon>Microthyriales</taxon>
        <taxon>Microthyriaceae</taxon>
        <taxon>Microthyrium</taxon>
    </lineage>
</organism>
<gene>
    <name evidence="3" type="ORF">BT63DRAFT_454290</name>
</gene>
<dbReference type="PANTHER" id="PTHR35394">
    <property type="entry name" value="DUF3176 DOMAIN-CONTAINING PROTEIN"/>
    <property type="match status" value="1"/>
</dbReference>
<evidence type="ECO:0000256" key="2">
    <source>
        <dbReference type="SAM" id="Phobius"/>
    </source>
</evidence>
<accession>A0A6A6UE71</accession>
<feature type="region of interest" description="Disordered" evidence="1">
    <location>
        <begin position="17"/>
        <end position="53"/>
    </location>
</feature>
<name>A0A6A6UE71_9PEZI</name>
<dbReference type="Proteomes" id="UP000799302">
    <property type="component" value="Unassembled WGS sequence"/>
</dbReference>
<evidence type="ECO:0000313" key="3">
    <source>
        <dbReference type="EMBL" id="KAF2670110.1"/>
    </source>
</evidence>
<feature type="transmembrane region" description="Helical" evidence="2">
    <location>
        <begin position="161"/>
        <end position="178"/>
    </location>
</feature>
<dbReference type="InterPro" id="IPR021514">
    <property type="entry name" value="DUF3176"/>
</dbReference>
<feature type="transmembrane region" description="Helical" evidence="2">
    <location>
        <begin position="102"/>
        <end position="124"/>
    </location>
</feature>
<feature type="transmembrane region" description="Helical" evidence="2">
    <location>
        <begin position="513"/>
        <end position="531"/>
    </location>
</feature>
<dbReference type="EMBL" id="MU004234">
    <property type="protein sequence ID" value="KAF2670110.1"/>
    <property type="molecule type" value="Genomic_DNA"/>
</dbReference>
<dbReference type="PANTHER" id="PTHR35394:SF5">
    <property type="entry name" value="DUF3176 DOMAIN-CONTAINING PROTEIN"/>
    <property type="match status" value="1"/>
</dbReference>
<feature type="compositionally biased region" description="Basic and acidic residues" evidence="1">
    <location>
        <begin position="21"/>
        <end position="38"/>
    </location>
</feature>
<proteinExistence type="predicted"/>
<dbReference type="Pfam" id="PF11374">
    <property type="entry name" value="DUF3176"/>
    <property type="match status" value="1"/>
</dbReference>
<reference evidence="3" key="1">
    <citation type="journal article" date="2020" name="Stud. Mycol.">
        <title>101 Dothideomycetes genomes: a test case for predicting lifestyles and emergence of pathogens.</title>
        <authorList>
            <person name="Haridas S."/>
            <person name="Albert R."/>
            <person name="Binder M."/>
            <person name="Bloem J."/>
            <person name="Labutti K."/>
            <person name="Salamov A."/>
            <person name="Andreopoulos B."/>
            <person name="Baker S."/>
            <person name="Barry K."/>
            <person name="Bills G."/>
            <person name="Bluhm B."/>
            <person name="Cannon C."/>
            <person name="Castanera R."/>
            <person name="Culley D."/>
            <person name="Daum C."/>
            <person name="Ezra D."/>
            <person name="Gonzalez J."/>
            <person name="Henrissat B."/>
            <person name="Kuo A."/>
            <person name="Liang C."/>
            <person name="Lipzen A."/>
            <person name="Lutzoni F."/>
            <person name="Magnuson J."/>
            <person name="Mondo S."/>
            <person name="Nolan M."/>
            <person name="Ohm R."/>
            <person name="Pangilinan J."/>
            <person name="Park H.-J."/>
            <person name="Ramirez L."/>
            <person name="Alfaro M."/>
            <person name="Sun H."/>
            <person name="Tritt A."/>
            <person name="Yoshinaga Y."/>
            <person name="Zwiers L.-H."/>
            <person name="Turgeon B."/>
            <person name="Goodwin S."/>
            <person name="Spatafora J."/>
            <person name="Crous P."/>
            <person name="Grigoriev I."/>
        </authorList>
    </citation>
    <scope>NUCLEOTIDE SEQUENCE</scope>
    <source>
        <strain evidence="3">CBS 115976</strain>
    </source>
</reference>
<keyword evidence="2" id="KW-0472">Membrane</keyword>
<evidence type="ECO:0000256" key="1">
    <source>
        <dbReference type="SAM" id="MobiDB-lite"/>
    </source>
</evidence>
<sequence length="594" mass="66132">MDISDFEEAAGAQFSSLLSWKGRDDEKDDDNKGPETRIENVQPPRRPPGKPSNKIRSWTLEILTLVGAILSEGSIFAVLFYMNDNALSKWPVQNQITLNAAISVFSTLFKSLLLVSVASCIIQAKWTHFKQPRTMYDMHRYDRATRSAKGSLLLLLNNRPFWSLASIGAIIMVFSVLLDAATQQLIEFRSDSVRIVDENQGGMLSLSTVYDTGAKKNNLGRFDYHTFDMRMQAAAINGLSGFLTPMNFECTLSECRWNDNEIYTTLGFGSNCKNVTSISTEDCGFPNVTISTPNVGKTCNVTTPGNNTIGWFYSQSSTRTDIVITSKPSVGINTYYEPTDVVSNPTNLLNFAMFRMYGNKNDQVDFLPWDLIECSIDLVGYKYSGMSVKNSSLQIEDIRRLALQKGIARGTYLGSMIDFTSVEGNHTFVANSLDLQIVRTYLKSNIFDGELESGDTDQSMSVPLGPLLLRSRNITAAVSMMAQSMTNVISQSDNSTNIYGDAFEQQPIVHVRWLYFALPGLLLLITAILLFSTISKAKRSKPVVWKISGTEMLAHQIVNWHNQNAEEIGNTVVDASARQLKIMLADDMTFQISP</sequence>